<dbReference type="Gene3D" id="3.40.960.10">
    <property type="entry name" value="VSR Endonuclease"/>
    <property type="match status" value="1"/>
</dbReference>
<dbReference type="SUPFAM" id="SSF52980">
    <property type="entry name" value="Restriction endonuclease-like"/>
    <property type="match status" value="1"/>
</dbReference>
<evidence type="ECO:0000313" key="2">
    <source>
        <dbReference type="EMBL" id="EID53678.1"/>
    </source>
</evidence>
<sequence length="315" mass="34346">MSTGCGQGVAWCSADGQPGGMSQNWGVRGAVSRREAAAVMGERALRTALDAGTLTQPWRGVVVRTADLGDVRTRAEAAVLFVGHPVVISGPTALALHGCAAVSDTGPVHVTVPYSRSARSRRGLVRHQNRYEAGDVVEIGGLPVFALDLAVSEQLCDGDKRVAFGCLDEVLRRHDDPETFRSAVRERLAARDDRRHVARALALTELATGRADSPPESSLLMIVVEAGFPVPEAQFPVQTVDGRLLYVLDLAWESWRIALEYDGYDAHEGRAAYDAERDRRLSGRGWQVIRARAQDLRDPSRVLGELERAFNDRSR</sequence>
<dbReference type="EMBL" id="JH636049">
    <property type="protein sequence ID" value="EID53678.1"/>
    <property type="molecule type" value="Genomic_DNA"/>
</dbReference>
<reference evidence="2 3" key="1">
    <citation type="submission" date="2012-01" db="EMBL/GenBank/DDBJ databases">
        <title>Improved High-Quality Draft sequence of Saccharomonospora xinjiangensis XJ-54.</title>
        <authorList>
            <consortium name="US DOE Joint Genome Institute"/>
            <person name="Lucas S."/>
            <person name="Han J."/>
            <person name="Lapidus A."/>
            <person name="Cheng J.-F."/>
            <person name="Goodwin L."/>
            <person name="Pitluck S."/>
            <person name="Peters L."/>
            <person name="Mikhailova N."/>
            <person name="Teshima H."/>
            <person name="Detter J.C."/>
            <person name="Han C."/>
            <person name="Tapia R."/>
            <person name="Land M."/>
            <person name="Hauser L."/>
            <person name="Kyrpides N."/>
            <person name="Ivanova N."/>
            <person name="Pagani I."/>
            <person name="Brambilla E.-M."/>
            <person name="Klenk H.-P."/>
            <person name="Woyke T."/>
        </authorList>
    </citation>
    <scope>NUCLEOTIDE SEQUENCE [LARGE SCALE GENOMIC DNA]</scope>
    <source>
        <strain evidence="2 3">XJ-54</strain>
    </source>
</reference>
<dbReference type="HOGENOM" id="CLU_052626_5_2_11"/>
<keyword evidence="3" id="KW-1185">Reference proteome</keyword>
<evidence type="ECO:0000313" key="3">
    <source>
        <dbReference type="Proteomes" id="UP000004691"/>
    </source>
</evidence>
<dbReference type="Proteomes" id="UP000004691">
    <property type="component" value="Unassembled WGS sequence"/>
</dbReference>
<proteinExistence type="predicted"/>
<feature type="domain" description="DUF559" evidence="1">
    <location>
        <begin position="245"/>
        <end position="308"/>
    </location>
</feature>
<dbReference type="Pfam" id="PF04480">
    <property type="entry name" value="DUF559"/>
    <property type="match status" value="1"/>
</dbReference>
<dbReference type="InterPro" id="IPR011335">
    <property type="entry name" value="Restrct_endonuc-II-like"/>
</dbReference>
<dbReference type="STRING" id="882086.SacxiDRAFT_1427"/>
<protein>
    <recommendedName>
        <fullName evidence="1">DUF559 domain-containing protein</fullName>
    </recommendedName>
</protein>
<gene>
    <name evidence="2" type="ORF">SacxiDRAFT_1427</name>
</gene>
<name>I0V0M5_9PSEU</name>
<dbReference type="InterPro" id="IPR007569">
    <property type="entry name" value="DUF559"/>
</dbReference>
<organism evidence="2 3">
    <name type="scientific">Saccharomonospora xinjiangensis XJ-54</name>
    <dbReference type="NCBI Taxonomy" id="882086"/>
    <lineage>
        <taxon>Bacteria</taxon>
        <taxon>Bacillati</taxon>
        <taxon>Actinomycetota</taxon>
        <taxon>Actinomycetes</taxon>
        <taxon>Pseudonocardiales</taxon>
        <taxon>Pseudonocardiaceae</taxon>
        <taxon>Saccharomonospora</taxon>
    </lineage>
</organism>
<evidence type="ECO:0000259" key="1">
    <source>
        <dbReference type="Pfam" id="PF04480"/>
    </source>
</evidence>
<accession>I0V0M5</accession>
<dbReference type="eggNOG" id="COG2852">
    <property type="taxonomic scope" value="Bacteria"/>
</dbReference>
<dbReference type="AlphaFoldDB" id="I0V0M5"/>